<dbReference type="GO" id="GO:0043041">
    <property type="term" value="P:amino acid activation for nonribosomal peptide biosynthetic process"/>
    <property type="evidence" value="ECO:0007669"/>
    <property type="project" value="TreeGrafter"/>
</dbReference>
<dbReference type="Pfam" id="PF00668">
    <property type="entry name" value="Condensation"/>
    <property type="match status" value="1"/>
</dbReference>
<dbReference type="FunFam" id="3.30.300.30:FF:000010">
    <property type="entry name" value="Enterobactin synthetase component F"/>
    <property type="match status" value="1"/>
</dbReference>
<sequence length="1024" mass="113909">MENYWLKRLEHIQVPDWPYTSPDTVTVTFTVPVPPAVMQAMQAVAGNSSVNMLKLLLGGLGVVLWKYTGLQHAAIALPPLALPGENADDNSTLYCVLHLYATLQVPALLEQVHEALNDAHLHAGYNETTFRDAFRAANNDRLLAGNVALSYDGLTAPDNWLHEHQLHFEFNAAASHIKVNARNLPLPEKMLRNMAESLLFVAASFSANKEKSIAQCATEPPQSLHAWMARFNDHRRQYATGLTVVDLFLQQALEHPENTALVFGDTVYSYGGLDEWSARIAAYILQHTSRSQPLFIGVMMHRSAALVAAVLGILRAGAAYVPIDPAYPADRKKSIVADTQCPLIITDDDASATGIEICSIVNIATVTAVTAARPLPQVVPADVAYVIFSSGTTGKPKGIMIQHQAILNLLYWYNERYDLAAGAKIAQLTNIAVDIAFQEIFSSLMNGLPLYIPRQEEQQDRHVFVEWLKHHEISFIQLIPDMLATYLQDIPRITTLKQILCGGDKLSESLKDEIVSKGYTLYNIYGQTETAIDTVGAICRYGEPMCFNDYVPNYDVYILDEHGHLCPEYVAGEICTGGQGLALGYLHNPVLTAERFIAHPFEPGRRLYRTGDRARRMPDGSILLLGREDEQVKIRGYRIELGEIEGLLQRFPGIDNAAVIVKEDSTGEKQLAAFLAGSGQLDIQACRAYVKEHLPSYMLPDHFLQLDKLPLTDTGKIDRKRLAAYEGMKPSPSTGYVAPRNETEAQLADMWQQVIGKEKVGVTDDFFDLGGHSLKVTRLGSLIRKTFGVAVSLKDLFVHSVLEAQAALIAESRKEQQQAIPVLPLQDSYELSSSQHRLWVLSQLEGSNIAYNMPGVLVFEGVLDKEALFSAFTMLVARHEILRTVFRADPAGTVKQYVLDATLLNFRVKEQDLRGAEQQEELLQSCLAGDFYTEFDLAAGPLLRAGLYRLTDSKWVFSYVMHHIISDDWSMGVFFNDLLRLYNGFTGGGEALPPLRIQYKDYASWQRSRLTGTGTGKAYWQEVF</sequence>
<proteinExistence type="predicted"/>
<dbReference type="InterPro" id="IPR025110">
    <property type="entry name" value="AMP-bd_C"/>
</dbReference>
<dbReference type="PANTHER" id="PTHR45527">
    <property type="entry name" value="NONRIBOSOMAL PEPTIDE SYNTHETASE"/>
    <property type="match status" value="1"/>
</dbReference>
<keyword evidence="6" id="KW-1185">Reference proteome</keyword>
<dbReference type="InterPro" id="IPR000873">
    <property type="entry name" value="AMP-dep_synth/lig_dom"/>
</dbReference>
<dbReference type="GO" id="GO:0003824">
    <property type="term" value="F:catalytic activity"/>
    <property type="evidence" value="ECO:0007669"/>
    <property type="project" value="InterPro"/>
</dbReference>
<dbReference type="InterPro" id="IPR010071">
    <property type="entry name" value="AA_adenyl_dom"/>
</dbReference>
<dbReference type="Pfam" id="PF00550">
    <property type="entry name" value="PP-binding"/>
    <property type="match status" value="1"/>
</dbReference>
<dbReference type="RefSeq" id="WP_159456279.1">
    <property type="nucleotide sequence ID" value="NZ_FUWZ01000018.1"/>
</dbReference>
<name>A0A1T4U8D0_9BACT</name>
<dbReference type="NCBIfam" id="TIGR01733">
    <property type="entry name" value="AA-adenyl-dom"/>
    <property type="match status" value="1"/>
</dbReference>
<dbReference type="PROSITE" id="PS00012">
    <property type="entry name" value="PHOSPHOPANTETHEINE"/>
    <property type="match status" value="1"/>
</dbReference>
<dbReference type="InterPro" id="IPR023213">
    <property type="entry name" value="CAT-like_dom_sf"/>
</dbReference>
<dbReference type="Pfam" id="PF00501">
    <property type="entry name" value="AMP-binding"/>
    <property type="match status" value="1"/>
</dbReference>
<dbReference type="PROSITE" id="PS00455">
    <property type="entry name" value="AMP_BINDING"/>
    <property type="match status" value="1"/>
</dbReference>
<dbReference type="GO" id="GO:0072330">
    <property type="term" value="P:monocarboxylic acid biosynthetic process"/>
    <property type="evidence" value="ECO:0007669"/>
    <property type="project" value="UniProtKB-ARBA"/>
</dbReference>
<dbReference type="GO" id="GO:0044550">
    <property type="term" value="P:secondary metabolite biosynthetic process"/>
    <property type="evidence" value="ECO:0007669"/>
    <property type="project" value="TreeGrafter"/>
</dbReference>
<dbReference type="SUPFAM" id="SSF52777">
    <property type="entry name" value="CoA-dependent acyltransferases"/>
    <property type="match status" value="2"/>
</dbReference>
<dbReference type="Pfam" id="PF13193">
    <property type="entry name" value="AMP-binding_C"/>
    <property type="match status" value="1"/>
</dbReference>
<protein>
    <submittedName>
        <fullName evidence="5">Amino acid adenylation domain-containing protein</fullName>
    </submittedName>
</protein>
<dbReference type="SUPFAM" id="SSF56801">
    <property type="entry name" value="Acetyl-CoA synthetase-like"/>
    <property type="match status" value="1"/>
</dbReference>
<reference evidence="6" key="1">
    <citation type="submission" date="2017-02" db="EMBL/GenBank/DDBJ databases">
        <authorList>
            <person name="Varghese N."/>
            <person name="Submissions S."/>
        </authorList>
    </citation>
    <scope>NUCLEOTIDE SEQUENCE [LARGE SCALE GENOMIC DNA]</scope>
    <source>
        <strain evidence="6">DSM 22224</strain>
    </source>
</reference>
<dbReference type="FunFam" id="1.10.1200.10:FF:000016">
    <property type="entry name" value="Non-ribosomal peptide synthase"/>
    <property type="match status" value="1"/>
</dbReference>
<dbReference type="STRING" id="634771.SAMN04488128_1183"/>
<dbReference type="InterPro" id="IPR001242">
    <property type="entry name" value="Condensation_dom"/>
</dbReference>
<dbReference type="CDD" id="cd05930">
    <property type="entry name" value="A_NRPS"/>
    <property type="match status" value="1"/>
</dbReference>
<dbReference type="Gene3D" id="1.10.1200.10">
    <property type="entry name" value="ACP-like"/>
    <property type="match status" value="1"/>
</dbReference>
<dbReference type="InterPro" id="IPR020845">
    <property type="entry name" value="AMP-binding_CS"/>
</dbReference>
<dbReference type="OrthoDB" id="4317020at2"/>
<dbReference type="Proteomes" id="UP000190367">
    <property type="component" value="Unassembled WGS sequence"/>
</dbReference>
<dbReference type="InterPro" id="IPR006162">
    <property type="entry name" value="Ppantetheine_attach_site"/>
</dbReference>
<dbReference type="EMBL" id="FUWZ01000018">
    <property type="protein sequence ID" value="SKA48771.1"/>
    <property type="molecule type" value="Genomic_DNA"/>
</dbReference>
<dbReference type="Gene3D" id="3.30.300.30">
    <property type="match status" value="1"/>
</dbReference>
<dbReference type="GO" id="GO:0031177">
    <property type="term" value="F:phosphopantetheine binding"/>
    <property type="evidence" value="ECO:0007669"/>
    <property type="project" value="TreeGrafter"/>
</dbReference>
<dbReference type="SUPFAM" id="SSF47336">
    <property type="entry name" value="ACP-like"/>
    <property type="match status" value="1"/>
</dbReference>
<evidence type="ECO:0000256" key="1">
    <source>
        <dbReference type="ARBA" id="ARBA00001957"/>
    </source>
</evidence>
<dbReference type="PANTHER" id="PTHR45527:SF1">
    <property type="entry name" value="FATTY ACID SYNTHASE"/>
    <property type="match status" value="1"/>
</dbReference>
<evidence type="ECO:0000259" key="4">
    <source>
        <dbReference type="PROSITE" id="PS50075"/>
    </source>
</evidence>
<feature type="non-terminal residue" evidence="5">
    <location>
        <position position="1024"/>
    </location>
</feature>
<keyword evidence="3" id="KW-0597">Phosphoprotein</keyword>
<dbReference type="InterPro" id="IPR045851">
    <property type="entry name" value="AMP-bd_C_sf"/>
</dbReference>
<dbReference type="InterPro" id="IPR036736">
    <property type="entry name" value="ACP-like_sf"/>
</dbReference>
<feature type="domain" description="Carrier" evidence="4">
    <location>
        <begin position="738"/>
        <end position="813"/>
    </location>
</feature>
<dbReference type="GO" id="GO:0005737">
    <property type="term" value="C:cytoplasm"/>
    <property type="evidence" value="ECO:0007669"/>
    <property type="project" value="TreeGrafter"/>
</dbReference>
<dbReference type="InterPro" id="IPR009081">
    <property type="entry name" value="PP-bd_ACP"/>
</dbReference>
<comment type="cofactor">
    <cofactor evidence="1">
        <name>pantetheine 4'-phosphate</name>
        <dbReference type="ChEBI" id="CHEBI:47942"/>
    </cofactor>
</comment>
<evidence type="ECO:0000313" key="6">
    <source>
        <dbReference type="Proteomes" id="UP000190367"/>
    </source>
</evidence>
<organism evidence="5 6">
    <name type="scientific">Chitinophaga eiseniae</name>
    <dbReference type="NCBI Taxonomy" id="634771"/>
    <lineage>
        <taxon>Bacteria</taxon>
        <taxon>Pseudomonadati</taxon>
        <taxon>Bacteroidota</taxon>
        <taxon>Chitinophagia</taxon>
        <taxon>Chitinophagales</taxon>
        <taxon>Chitinophagaceae</taxon>
        <taxon>Chitinophaga</taxon>
    </lineage>
</organism>
<dbReference type="Gene3D" id="2.30.38.10">
    <property type="entry name" value="Luciferase, Domain 3"/>
    <property type="match status" value="1"/>
</dbReference>
<dbReference type="AlphaFoldDB" id="A0A1T4U8D0"/>
<dbReference type="Gene3D" id="3.30.559.10">
    <property type="entry name" value="Chloramphenicol acetyltransferase-like domain"/>
    <property type="match status" value="1"/>
</dbReference>
<dbReference type="PROSITE" id="PS50075">
    <property type="entry name" value="CARRIER"/>
    <property type="match status" value="1"/>
</dbReference>
<dbReference type="Gene3D" id="3.40.50.980">
    <property type="match status" value="2"/>
</dbReference>
<evidence type="ECO:0000256" key="2">
    <source>
        <dbReference type="ARBA" id="ARBA00022450"/>
    </source>
</evidence>
<keyword evidence="2" id="KW-0596">Phosphopantetheine</keyword>
<accession>A0A1T4U8D0</accession>
<evidence type="ECO:0000313" key="5">
    <source>
        <dbReference type="EMBL" id="SKA48771.1"/>
    </source>
</evidence>
<gene>
    <name evidence="5" type="ORF">SAMN04488128_1183</name>
</gene>
<dbReference type="Gene3D" id="3.30.559.30">
    <property type="entry name" value="Nonribosomal peptide synthetase, condensation domain"/>
    <property type="match status" value="2"/>
</dbReference>
<evidence type="ECO:0000256" key="3">
    <source>
        <dbReference type="ARBA" id="ARBA00022553"/>
    </source>
</evidence>